<feature type="compositionally biased region" description="Low complexity" evidence="5">
    <location>
        <begin position="95"/>
        <end position="106"/>
    </location>
</feature>
<feature type="region of interest" description="Disordered" evidence="5">
    <location>
        <begin position="22"/>
        <end position="125"/>
    </location>
</feature>
<keyword evidence="9" id="KW-1185">Reference proteome</keyword>
<name>A0A2V1DRX4_9PLEO</name>
<feature type="signal peptide" evidence="7">
    <location>
        <begin position="1"/>
        <end position="20"/>
    </location>
</feature>
<dbReference type="PRINTS" id="PR01217">
    <property type="entry name" value="PRICHEXTENSN"/>
</dbReference>
<feature type="chain" id="PRO_5016058079" description="Mid2 domain-containing protein" evidence="7">
    <location>
        <begin position="21"/>
        <end position="246"/>
    </location>
</feature>
<feature type="compositionally biased region" description="Pro residues" evidence="5">
    <location>
        <begin position="107"/>
        <end position="117"/>
    </location>
</feature>
<evidence type="ECO:0000256" key="5">
    <source>
        <dbReference type="SAM" id="MobiDB-lite"/>
    </source>
</evidence>
<organism evidence="8 9">
    <name type="scientific">Periconia macrospinosa</name>
    <dbReference type="NCBI Taxonomy" id="97972"/>
    <lineage>
        <taxon>Eukaryota</taxon>
        <taxon>Fungi</taxon>
        <taxon>Dikarya</taxon>
        <taxon>Ascomycota</taxon>
        <taxon>Pezizomycotina</taxon>
        <taxon>Dothideomycetes</taxon>
        <taxon>Pleosporomycetidae</taxon>
        <taxon>Pleosporales</taxon>
        <taxon>Massarineae</taxon>
        <taxon>Periconiaceae</taxon>
        <taxon>Periconia</taxon>
    </lineage>
</organism>
<dbReference type="GO" id="GO:0016020">
    <property type="term" value="C:membrane"/>
    <property type="evidence" value="ECO:0007669"/>
    <property type="project" value="UniProtKB-SubCell"/>
</dbReference>
<proteinExistence type="predicted"/>
<reference evidence="8 9" key="1">
    <citation type="journal article" date="2018" name="Sci. Rep.">
        <title>Comparative genomics provides insights into the lifestyle and reveals functional heterogeneity of dark septate endophytic fungi.</title>
        <authorList>
            <person name="Knapp D.G."/>
            <person name="Nemeth J.B."/>
            <person name="Barry K."/>
            <person name="Hainaut M."/>
            <person name="Henrissat B."/>
            <person name="Johnson J."/>
            <person name="Kuo A."/>
            <person name="Lim J.H.P."/>
            <person name="Lipzen A."/>
            <person name="Nolan M."/>
            <person name="Ohm R.A."/>
            <person name="Tamas L."/>
            <person name="Grigoriev I.V."/>
            <person name="Spatafora J.W."/>
            <person name="Nagy L.G."/>
            <person name="Kovacs G.M."/>
        </authorList>
    </citation>
    <scope>NUCLEOTIDE SEQUENCE [LARGE SCALE GENOMIC DNA]</scope>
    <source>
        <strain evidence="8 9">DSE2036</strain>
    </source>
</reference>
<dbReference type="STRING" id="97972.A0A2V1DRX4"/>
<feature type="transmembrane region" description="Helical" evidence="6">
    <location>
        <begin position="127"/>
        <end position="149"/>
    </location>
</feature>
<feature type="region of interest" description="Disordered" evidence="5">
    <location>
        <begin position="150"/>
        <end position="170"/>
    </location>
</feature>
<evidence type="ECO:0000256" key="6">
    <source>
        <dbReference type="SAM" id="Phobius"/>
    </source>
</evidence>
<dbReference type="Proteomes" id="UP000244855">
    <property type="component" value="Unassembled WGS sequence"/>
</dbReference>
<evidence type="ECO:0000256" key="2">
    <source>
        <dbReference type="ARBA" id="ARBA00022692"/>
    </source>
</evidence>
<feature type="compositionally biased region" description="Pro residues" evidence="5">
    <location>
        <begin position="76"/>
        <end position="94"/>
    </location>
</feature>
<sequence length="246" mass="25195">MRFFTLFLLPTVCILESVVAVESSLQRHPRDVVARATSSTGKPSPTSSRPTTSQASSTSRSSSQPTTSPSRSPTKSPNPPPNPTSSPTSPPSDTPSPSTTPTSSPTPSSPPPEPSPEPSGLSQSAKIGLGVGIPLAAFAIGGVVAAYVIGKRRGRKRRVSDPTAGAGKWIRDPSDELHFLTAAASPSSVAELPAAGDGGHDGAYAGEHQRSGSTWWKPDVGSDGGAQKYGQLATSSPPRTPLELPA</sequence>
<feature type="region of interest" description="Disordered" evidence="5">
    <location>
        <begin position="186"/>
        <end position="246"/>
    </location>
</feature>
<keyword evidence="3 6" id="KW-1133">Transmembrane helix</keyword>
<dbReference type="EMBL" id="KZ805382">
    <property type="protein sequence ID" value="PVH99954.1"/>
    <property type="molecule type" value="Genomic_DNA"/>
</dbReference>
<evidence type="ECO:0000313" key="9">
    <source>
        <dbReference type="Proteomes" id="UP000244855"/>
    </source>
</evidence>
<protein>
    <recommendedName>
        <fullName evidence="10">Mid2 domain-containing protein</fullName>
    </recommendedName>
</protein>
<dbReference type="InterPro" id="IPR051694">
    <property type="entry name" value="Immunoregulatory_rcpt-like"/>
</dbReference>
<evidence type="ECO:0000256" key="1">
    <source>
        <dbReference type="ARBA" id="ARBA00004167"/>
    </source>
</evidence>
<evidence type="ECO:0000256" key="3">
    <source>
        <dbReference type="ARBA" id="ARBA00022989"/>
    </source>
</evidence>
<accession>A0A2V1DRX4</accession>
<dbReference type="AlphaFoldDB" id="A0A2V1DRX4"/>
<evidence type="ECO:0000256" key="4">
    <source>
        <dbReference type="ARBA" id="ARBA00023136"/>
    </source>
</evidence>
<gene>
    <name evidence="8" type="ORF">DM02DRAFT_614690</name>
</gene>
<evidence type="ECO:0000313" key="8">
    <source>
        <dbReference type="EMBL" id="PVH99954.1"/>
    </source>
</evidence>
<keyword evidence="2 6" id="KW-0812">Transmembrane</keyword>
<evidence type="ECO:0008006" key="10">
    <source>
        <dbReference type="Google" id="ProtNLM"/>
    </source>
</evidence>
<dbReference type="OrthoDB" id="3799469at2759"/>
<dbReference type="PANTHER" id="PTHR15549">
    <property type="entry name" value="PAIRED IMMUNOGLOBULIN-LIKE TYPE 2 RECEPTOR"/>
    <property type="match status" value="1"/>
</dbReference>
<evidence type="ECO:0000256" key="7">
    <source>
        <dbReference type="SAM" id="SignalP"/>
    </source>
</evidence>
<keyword evidence="4 6" id="KW-0472">Membrane</keyword>
<feature type="compositionally biased region" description="Low complexity" evidence="5">
    <location>
        <begin position="36"/>
        <end position="75"/>
    </location>
</feature>
<keyword evidence="7" id="KW-0732">Signal</keyword>
<comment type="subcellular location">
    <subcellularLocation>
        <location evidence="1">Membrane</location>
        <topology evidence="1">Single-pass membrane protein</topology>
    </subcellularLocation>
</comment>
<dbReference type="GO" id="GO:0071944">
    <property type="term" value="C:cell periphery"/>
    <property type="evidence" value="ECO:0007669"/>
    <property type="project" value="UniProtKB-ARBA"/>
</dbReference>